<protein>
    <submittedName>
        <fullName evidence="2">Uncharacterized protein</fullName>
    </submittedName>
</protein>
<comment type="caution">
    <text evidence="2">The sequence shown here is derived from an EMBL/GenBank/DDBJ whole genome shotgun (WGS) entry which is preliminary data.</text>
</comment>
<sequence length="74" mass="8710">MNMERKKSNVTSLENQILDQIQAFHLVTKQLSKDIEQYKKMGGDPKALEESLNELQREFEQLSKRLDELDSEKN</sequence>
<evidence type="ECO:0000313" key="3">
    <source>
        <dbReference type="Proteomes" id="UP000033876"/>
    </source>
</evidence>
<proteinExistence type="predicted"/>
<reference evidence="2 3" key="1">
    <citation type="journal article" date="2015" name="Nature">
        <title>rRNA introns, odd ribosomes, and small enigmatic genomes across a large radiation of phyla.</title>
        <authorList>
            <person name="Brown C.T."/>
            <person name="Hug L.A."/>
            <person name="Thomas B.C."/>
            <person name="Sharon I."/>
            <person name="Castelle C.J."/>
            <person name="Singh A."/>
            <person name="Wilkins M.J."/>
            <person name="Williams K.H."/>
            <person name="Banfield J.F."/>
        </authorList>
    </citation>
    <scope>NUCLEOTIDE SEQUENCE [LARGE SCALE GENOMIC DNA]</scope>
</reference>
<evidence type="ECO:0000313" key="2">
    <source>
        <dbReference type="EMBL" id="KKQ34410.1"/>
    </source>
</evidence>
<evidence type="ECO:0000256" key="1">
    <source>
        <dbReference type="SAM" id="Coils"/>
    </source>
</evidence>
<name>A0A0G0H793_9BACT</name>
<feature type="coiled-coil region" evidence="1">
    <location>
        <begin position="45"/>
        <end position="72"/>
    </location>
</feature>
<dbReference type="Proteomes" id="UP000033876">
    <property type="component" value="Unassembled WGS sequence"/>
</dbReference>
<keyword evidence="1" id="KW-0175">Coiled coil</keyword>
<dbReference type="AlphaFoldDB" id="A0A0G0H793"/>
<dbReference type="EMBL" id="LBTF01000050">
    <property type="protein sequence ID" value="KKQ34410.1"/>
    <property type="molecule type" value="Genomic_DNA"/>
</dbReference>
<organism evidence="2 3">
    <name type="scientific">Candidatus Nomurabacteria bacterium GW2011_GWB1_37_5</name>
    <dbReference type="NCBI Taxonomy" id="1618742"/>
    <lineage>
        <taxon>Bacteria</taxon>
        <taxon>Candidatus Nomuraibacteriota</taxon>
    </lineage>
</organism>
<accession>A0A0G0H793</accession>
<gene>
    <name evidence="2" type="ORF">US50_C0050G0018</name>
</gene>